<dbReference type="Gene3D" id="3.20.20.80">
    <property type="entry name" value="Glycosidases"/>
    <property type="match status" value="2"/>
</dbReference>
<dbReference type="InterPro" id="IPR017853">
    <property type="entry name" value="GH"/>
</dbReference>
<dbReference type="InterPro" id="IPR006439">
    <property type="entry name" value="HAD-SF_hydro_IA"/>
</dbReference>
<dbReference type="Proteomes" id="UP001317259">
    <property type="component" value="Unassembled WGS sequence"/>
</dbReference>
<proteinExistence type="inferred from homology"/>
<dbReference type="SFLD" id="SFLDG01129">
    <property type="entry name" value="C1.5:_HAD__Beta-PGM__Phosphata"/>
    <property type="match status" value="1"/>
</dbReference>
<evidence type="ECO:0000259" key="3">
    <source>
        <dbReference type="SMART" id="SM00642"/>
    </source>
</evidence>
<dbReference type="InterPro" id="IPR023214">
    <property type="entry name" value="HAD_sf"/>
</dbReference>
<dbReference type="GO" id="GO:0016787">
    <property type="term" value="F:hydrolase activity"/>
    <property type="evidence" value="ECO:0007669"/>
    <property type="project" value="UniProtKB-KW"/>
</dbReference>
<dbReference type="SUPFAM" id="SSF56784">
    <property type="entry name" value="HAD-like"/>
    <property type="match status" value="1"/>
</dbReference>
<dbReference type="SUPFAM" id="SSF51445">
    <property type="entry name" value="(Trans)glycosidases"/>
    <property type="match status" value="1"/>
</dbReference>
<feature type="region of interest" description="Disordered" evidence="2">
    <location>
        <begin position="580"/>
        <end position="642"/>
    </location>
</feature>
<dbReference type="SMART" id="SM00642">
    <property type="entry name" value="Aamy"/>
    <property type="match status" value="1"/>
</dbReference>
<dbReference type="Gene3D" id="1.10.150.240">
    <property type="entry name" value="Putative phosphatase, domain 2"/>
    <property type="match status" value="1"/>
</dbReference>
<keyword evidence="5" id="KW-1185">Reference proteome</keyword>
<dbReference type="EMBL" id="JAKRKC020000001">
    <property type="protein sequence ID" value="MCK2212814.1"/>
    <property type="molecule type" value="Genomic_DNA"/>
</dbReference>
<feature type="domain" description="Glycosyl hydrolase family 13 catalytic" evidence="3">
    <location>
        <begin position="223"/>
        <end position="604"/>
    </location>
</feature>
<dbReference type="NCBIfam" id="TIGR01509">
    <property type="entry name" value="HAD-SF-IA-v3"/>
    <property type="match status" value="1"/>
</dbReference>
<dbReference type="Pfam" id="PF00702">
    <property type="entry name" value="Hydrolase"/>
    <property type="match status" value="1"/>
</dbReference>
<sequence>MPRRTTDLGEIQAVLLDMDGTLVDSDAAVERAWSIWAEEYGVDPGAVLAVAHGSPAARTVRRLLPALDDEAVTAAARRQHALQYEDLTDVTAAPGAHLLLATLDRLRLPWAVVTSADGRLAKARLHAAGIDPPVLLTIDDVGAGKPDPEGYLEAARRLRLAPSSCLVVEDSEPGLAAGRAAGMPTVALRGLDGDLSLSGLGRLAHLLQRSRVRPWWRDAVGYQVYLPSFADSTGDGWGDLAGASARLDHLERLGVDVVWLTPFYRSPMRDHGYDVAGYRAVDPSFGGQAALDELLAQAHRRGMRVLGDLVVNHTSDAHPWFVAAASSADDPHRDYYIWRDPAPDGGPPNNWVSHFGGPAWTFSPATGQYYLHLFRPEQPDLNWRNPALAAEIDAIAEHWLSRGLDGFRIDTAGYLIKDAGLRDNPPLPAGRILPARGVTLDWRRQEHLHDIHQPGVHAVHERWRRIADRHDAFLVGEVYELDPRALARFVQGERLHSSFWFGLVETGWDADRIDAMIESAVLASPRLSWVQGNHDRSRAVTRFGGGLRGRRRSLALHVLMALLPGTFWLYQGEELGLGDGRVPPGQGAAPLGAAQPEESRDAARTPMPWRPGPGLGFTTGQPWLPGGDRRDDETVAAQRDDPASHLNTLTRLLAARRRLAHALAATDDVSRAVLAAPVTAYRRGALWAVANLRDTPAGDLRPPAAAVFDSDDPTVTPDRPRTGYVRLAPQQALLLAGE</sequence>
<reference evidence="4 5" key="1">
    <citation type="submission" date="2022-04" db="EMBL/GenBank/DDBJ databases">
        <title>Genome draft of Actinomadura sp. ATCC 31491.</title>
        <authorList>
            <person name="Shi X."/>
            <person name="Du Y."/>
        </authorList>
    </citation>
    <scope>NUCLEOTIDE SEQUENCE [LARGE SCALE GENOMIC DNA]</scope>
    <source>
        <strain evidence="4 5">ATCC 31491</strain>
    </source>
</reference>
<organism evidence="4 5">
    <name type="scientific">Actinomadura luzonensis</name>
    <dbReference type="NCBI Taxonomy" id="2805427"/>
    <lineage>
        <taxon>Bacteria</taxon>
        <taxon>Bacillati</taxon>
        <taxon>Actinomycetota</taxon>
        <taxon>Actinomycetes</taxon>
        <taxon>Streptosporangiales</taxon>
        <taxon>Thermomonosporaceae</taxon>
        <taxon>Actinomadura</taxon>
    </lineage>
</organism>
<evidence type="ECO:0000256" key="2">
    <source>
        <dbReference type="SAM" id="MobiDB-lite"/>
    </source>
</evidence>
<dbReference type="InterPro" id="IPR036412">
    <property type="entry name" value="HAD-like_sf"/>
</dbReference>
<evidence type="ECO:0000256" key="1">
    <source>
        <dbReference type="ARBA" id="ARBA00008061"/>
    </source>
</evidence>
<dbReference type="PANTHER" id="PTHR10357:SF179">
    <property type="entry name" value="NEUTRAL AND BASIC AMINO ACID TRANSPORT PROTEIN RBAT"/>
    <property type="match status" value="1"/>
</dbReference>
<name>A0ABT0FKH9_9ACTN</name>
<dbReference type="Pfam" id="PF00128">
    <property type="entry name" value="Alpha-amylase"/>
    <property type="match status" value="1"/>
</dbReference>
<dbReference type="RefSeq" id="WP_242373492.1">
    <property type="nucleotide sequence ID" value="NZ_JAKRKC020000001.1"/>
</dbReference>
<dbReference type="PANTHER" id="PTHR10357">
    <property type="entry name" value="ALPHA-AMYLASE FAMILY MEMBER"/>
    <property type="match status" value="1"/>
</dbReference>
<dbReference type="Gene3D" id="3.40.50.1000">
    <property type="entry name" value="HAD superfamily/HAD-like"/>
    <property type="match status" value="1"/>
</dbReference>
<evidence type="ECO:0000313" key="4">
    <source>
        <dbReference type="EMBL" id="MCK2212814.1"/>
    </source>
</evidence>
<dbReference type="InterPro" id="IPR006047">
    <property type="entry name" value="GH13_cat_dom"/>
</dbReference>
<dbReference type="InterPro" id="IPR045857">
    <property type="entry name" value="O16G_dom_2"/>
</dbReference>
<gene>
    <name evidence="4" type="ORF">MF672_003230</name>
</gene>
<dbReference type="SFLD" id="SFLDS00003">
    <property type="entry name" value="Haloacid_Dehalogenase"/>
    <property type="match status" value="1"/>
</dbReference>
<feature type="compositionally biased region" description="Basic and acidic residues" evidence="2">
    <location>
        <begin position="627"/>
        <end position="642"/>
    </location>
</feature>
<keyword evidence="4" id="KW-0378">Hydrolase</keyword>
<accession>A0ABT0FKH9</accession>
<dbReference type="Gene3D" id="3.90.400.10">
    <property type="entry name" value="Oligo-1,6-glucosidase, Domain 2"/>
    <property type="match status" value="1"/>
</dbReference>
<protein>
    <submittedName>
        <fullName evidence="4">HAD-IA family hydrolase</fullName>
    </submittedName>
</protein>
<evidence type="ECO:0000313" key="5">
    <source>
        <dbReference type="Proteomes" id="UP001317259"/>
    </source>
</evidence>
<comment type="similarity">
    <text evidence="1">Belongs to the glycosyl hydrolase 13 family.</text>
</comment>
<comment type="caution">
    <text evidence="4">The sequence shown here is derived from an EMBL/GenBank/DDBJ whole genome shotgun (WGS) entry which is preliminary data.</text>
</comment>
<dbReference type="InterPro" id="IPR023198">
    <property type="entry name" value="PGP-like_dom2"/>
</dbReference>
<feature type="compositionally biased region" description="Low complexity" evidence="2">
    <location>
        <begin position="583"/>
        <end position="596"/>
    </location>
</feature>